<dbReference type="SUPFAM" id="SSF57667">
    <property type="entry name" value="beta-beta-alpha zinc fingers"/>
    <property type="match status" value="1"/>
</dbReference>
<feature type="domain" description="C2H2-type" evidence="8">
    <location>
        <begin position="1254"/>
        <end position="1281"/>
    </location>
</feature>
<dbReference type="InterPro" id="IPR013087">
    <property type="entry name" value="Znf_C2H2_type"/>
</dbReference>
<gene>
    <name evidence="9" type="ORF">N7463_001264</name>
</gene>
<dbReference type="EMBL" id="JAPWDS010000001">
    <property type="protein sequence ID" value="KAJ5520811.1"/>
    <property type="molecule type" value="Genomic_DNA"/>
</dbReference>
<dbReference type="PANTHER" id="PTHR10039">
    <property type="entry name" value="AMELOGENIN"/>
    <property type="match status" value="1"/>
</dbReference>
<keyword evidence="10" id="KW-1185">Reference proteome</keyword>
<reference evidence="9" key="2">
    <citation type="journal article" date="2023" name="IMA Fungus">
        <title>Comparative genomic study of the Penicillium genus elucidates a diverse pangenome and 15 lateral gene transfer events.</title>
        <authorList>
            <person name="Petersen C."/>
            <person name="Sorensen T."/>
            <person name="Nielsen M.R."/>
            <person name="Sondergaard T.E."/>
            <person name="Sorensen J.L."/>
            <person name="Fitzpatrick D.A."/>
            <person name="Frisvad J.C."/>
            <person name="Nielsen K.L."/>
        </authorList>
    </citation>
    <scope>NUCLEOTIDE SEQUENCE</scope>
    <source>
        <strain evidence="9">IBT 29495</strain>
    </source>
</reference>
<evidence type="ECO:0000256" key="7">
    <source>
        <dbReference type="PROSITE-ProRule" id="PRU00042"/>
    </source>
</evidence>
<evidence type="ECO:0000256" key="6">
    <source>
        <dbReference type="ARBA" id="ARBA00023242"/>
    </source>
</evidence>
<accession>A0A9X0CBP0</accession>
<dbReference type="Pfam" id="PF22939">
    <property type="entry name" value="WHD_GPIID"/>
    <property type="match status" value="1"/>
</dbReference>
<dbReference type="InterPro" id="IPR054471">
    <property type="entry name" value="GPIID_WHD"/>
</dbReference>
<dbReference type="Proteomes" id="UP001149954">
    <property type="component" value="Unassembled WGS sequence"/>
</dbReference>
<dbReference type="PROSITE" id="PS00028">
    <property type="entry name" value="ZINC_FINGER_C2H2_1"/>
    <property type="match status" value="2"/>
</dbReference>
<dbReference type="Pfam" id="PF00096">
    <property type="entry name" value="zf-C2H2"/>
    <property type="match status" value="1"/>
</dbReference>
<dbReference type="Gene3D" id="3.30.160.60">
    <property type="entry name" value="Classic Zinc Finger"/>
    <property type="match status" value="2"/>
</dbReference>
<evidence type="ECO:0000256" key="5">
    <source>
        <dbReference type="ARBA" id="ARBA00022833"/>
    </source>
</evidence>
<evidence type="ECO:0000256" key="3">
    <source>
        <dbReference type="ARBA" id="ARBA00022737"/>
    </source>
</evidence>
<dbReference type="InterPro" id="IPR056884">
    <property type="entry name" value="NPHP3-like_N"/>
</dbReference>
<keyword evidence="2" id="KW-0479">Metal-binding</keyword>
<evidence type="ECO:0000256" key="2">
    <source>
        <dbReference type="ARBA" id="ARBA00022723"/>
    </source>
</evidence>
<name>A0A9X0CBP0_9EURO</name>
<dbReference type="SUPFAM" id="SSF52540">
    <property type="entry name" value="P-loop containing nucleoside triphosphate hydrolases"/>
    <property type="match status" value="1"/>
</dbReference>
<dbReference type="InterPro" id="IPR027417">
    <property type="entry name" value="P-loop_NTPase"/>
</dbReference>
<dbReference type="OrthoDB" id="21416at2759"/>
<sequence>MFSSVPSLIHSSCSSNEWLIPAKPFDDVGDFILDIHFMGITPLNDYEPSKHSFDCIAISGLASHPFGSWQPKEGKKTFMWIRDELPGSLPGARALIYGYDTKLHDSQSFQLIPDLAMALVNQLETYGWNSSSAKPTAFLSHSLGGLVLKETLVRVASNSAYKRLLGNIKGAVFFGVPNLGMEQQHFHTVVGNNPNQNLVDDLARGSNYLNQLHNHFENSCIADTIQCFWAYETLQSPTIRRLPDGKIDRNGWPAVLVNRESATCRFTQSNPSVTFPINATHSDMVKFSRGSPLSDVVISKLSSILSSPDDEACVHGRSTGCDQLLGTASTLPTPAAQDTIGHIFKASIMKFKRAAGITEIEEADFRTTSLDELQKFLRSMQGQQEQSNEGLQNMNRLNSFLTSVMQYTTVTGDFVVFSDFEYFIWGPVKYVLRVASTLPDAYHSILNAYEEIGALIPRLLASRQLFMTRPFLREILTLMYDDILDFHCAAIRLFKQRRGFLVTIFGGVCELTQNTDWKKLFRASWRSKLPEIDCIKQNMRRNRRVIENPVTFAEFEEIQNHRQSAMNASERERIARDDRCQAMVRQWLSAFLCDEEQDRHRNTRSICPDSGRWLLDHESFQNWFNSDYFCPSPLLWLSGIPGAGKTILASVVVDAVKSVHHCTVAFFFCKYGDKLRNAFNGVVRSLLAQILAQNPHLLPYFYEQASLSKDTILTSNVTANEMLRTTLDSCTKTYLVIDGLDECARHDGKEIVTWFQNLIEDLSTEQMDSIRCLFVSQDDALFGIPSIKVTALENKGDLGHFVSVWHKQIEAKFGELQSKEYHIGNVLLARAQGMFIFAELMAKYLEDQPHRASLLEELRPERFPVKLDTVYSRIIQRIFDSRGNHLAMHMRQVLGWIVCAKRPLRWREIQGAMCIDMDQQLVDYDKQLMDAPKGLFAALIEMQADGTIELVHGTAREYLVETKIVQAEDVNYSLSMLCLVYLAFPQFDLRRNDDDITVDIRNGSHAFYDYASACWAMHLQSGIPDTESGDKVHQLQETLETFVESHWSSSAKPLQISQKVEATLAPMQKSESLREISQAVAWYRKQTGTHGHGPTADDALDLWQFTEKSRAILEHMWSQPPSNSKMPEMKVFYGSNWFKCPRLNCYFYHHGFSTPNQRQLHVSKHERPFLCFVVGCHMASFGCTTESELKGHLLEYHGIDMFDDPEFPDPPKRQKSDKQTSSEVKFYCKECPKTFTRRHNLNNHLRTHTGQRPYECAVCGADFTRKFERDRHEKGHQNKEYICQGNLNDGSTWGCKTSFSRADILANHLKSRTGRNCIQPLMLQGLQDGTEQQTDGQNIFTNQSGSNSAGLLAAGKLLPSFEDFLHLCGLDKSSSVAKAMS</sequence>
<dbReference type="PANTHER" id="PTHR10039:SF14">
    <property type="entry name" value="NACHT DOMAIN-CONTAINING PROTEIN"/>
    <property type="match status" value="1"/>
</dbReference>
<dbReference type="Pfam" id="PF24883">
    <property type="entry name" value="NPHP3_N"/>
    <property type="match status" value="1"/>
</dbReference>
<evidence type="ECO:0000313" key="9">
    <source>
        <dbReference type="EMBL" id="KAJ5520811.1"/>
    </source>
</evidence>
<evidence type="ECO:0000313" key="10">
    <source>
        <dbReference type="Proteomes" id="UP001149954"/>
    </source>
</evidence>
<keyword evidence="3" id="KW-0677">Repeat</keyword>
<keyword evidence="6" id="KW-0539">Nucleus</keyword>
<evidence type="ECO:0000256" key="4">
    <source>
        <dbReference type="ARBA" id="ARBA00022771"/>
    </source>
</evidence>
<dbReference type="FunFam" id="3.30.160.60:FF:000145">
    <property type="entry name" value="Zinc finger protein 574"/>
    <property type="match status" value="1"/>
</dbReference>
<feature type="domain" description="C2H2-type" evidence="8">
    <location>
        <begin position="1226"/>
        <end position="1253"/>
    </location>
</feature>
<dbReference type="Gene3D" id="3.40.50.300">
    <property type="entry name" value="P-loop containing nucleotide triphosphate hydrolases"/>
    <property type="match status" value="1"/>
</dbReference>
<dbReference type="SMART" id="SM00355">
    <property type="entry name" value="ZnF_C2H2"/>
    <property type="match status" value="4"/>
</dbReference>
<reference evidence="9" key="1">
    <citation type="submission" date="2022-12" db="EMBL/GenBank/DDBJ databases">
        <authorList>
            <person name="Petersen C."/>
        </authorList>
    </citation>
    <scope>NUCLEOTIDE SEQUENCE</scope>
    <source>
        <strain evidence="9">IBT 29495</strain>
    </source>
</reference>
<dbReference type="GO" id="GO:0008270">
    <property type="term" value="F:zinc ion binding"/>
    <property type="evidence" value="ECO:0007669"/>
    <property type="project" value="UniProtKB-KW"/>
</dbReference>
<comment type="subcellular location">
    <subcellularLocation>
        <location evidence="1">Nucleus</location>
    </subcellularLocation>
</comment>
<keyword evidence="5" id="KW-0862">Zinc</keyword>
<keyword evidence="4 7" id="KW-0863">Zinc-finger</keyword>
<protein>
    <recommendedName>
        <fullName evidence="8">C2H2-type domain-containing protein</fullName>
    </recommendedName>
</protein>
<proteinExistence type="predicted"/>
<evidence type="ECO:0000256" key="1">
    <source>
        <dbReference type="ARBA" id="ARBA00004123"/>
    </source>
</evidence>
<evidence type="ECO:0000259" key="8">
    <source>
        <dbReference type="PROSITE" id="PS50157"/>
    </source>
</evidence>
<comment type="caution">
    <text evidence="9">The sequence shown here is derived from an EMBL/GenBank/DDBJ whole genome shotgun (WGS) entry which is preliminary data.</text>
</comment>
<dbReference type="GO" id="GO:0005634">
    <property type="term" value="C:nucleus"/>
    <property type="evidence" value="ECO:0007669"/>
    <property type="project" value="UniProtKB-SubCell"/>
</dbReference>
<organism evidence="9 10">
    <name type="scientific">Penicillium fimorum</name>
    <dbReference type="NCBI Taxonomy" id="1882269"/>
    <lineage>
        <taxon>Eukaryota</taxon>
        <taxon>Fungi</taxon>
        <taxon>Dikarya</taxon>
        <taxon>Ascomycota</taxon>
        <taxon>Pezizomycotina</taxon>
        <taxon>Eurotiomycetes</taxon>
        <taxon>Eurotiomycetidae</taxon>
        <taxon>Eurotiales</taxon>
        <taxon>Aspergillaceae</taxon>
        <taxon>Penicillium</taxon>
    </lineage>
</organism>
<dbReference type="InterPro" id="IPR036236">
    <property type="entry name" value="Znf_C2H2_sf"/>
</dbReference>
<dbReference type="PROSITE" id="PS50157">
    <property type="entry name" value="ZINC_FINGER_C2H2_2"/>
    <property type="match status" value="2"/>
</dbReference>